<dbReference type="InterPro" id="IPR006119">
    <property type="entry name" value="Resolv_N"/>
</dbReference>
<dbReference type="Proteomes" id="UP000032483">
    <property type="component" value="Unassembled WGS sequence"/>
</dbReference>
<dbReference type="PANTHER" id="PTHR30461:SF2">
    <property type="entry name" value="SERINE RECOMBINASE PINE-RELATED"/>
    <property type="match status" value="1"/>
</dbReference>
<dbReference type="Pfam" id="PF00239">
    <property type="entry name" value="Resolvase"/>
    <property type="match status" value="1"/>
</dbReference>
<dbReference type="RefSeq" id="WP_050005993.1">
    <property type="nucleotide sequence ID" value="NZ_JXXK01000023.1"/>
</dbReference>
<dbReference type="PANTHER" id="PTHR30461">
    <property type="entry name" value="DNA-INVERTASE FROM LAMBDOID PROPHAGE"/>
    <property type="match status" value="1"/>
</dbReference>
<dbReference type="Gene3D" id="3.40.50.1390">
    <property type="entry name" value="Resolvase, N-terminal catalytic domain"/>
    <property type="match status" value="1"/>
</dbReference>
<name>A0A0D8IXA6_9FIRM</name>
<dbReference type="EMBL" id="JXXK01000023">
    <property type="protein sequence ID" value="KJF39134.1"/>
    <property type="molecule type" value="Genomic_DNA"/>
</dbReference>
<dbReference type="GeneID" id="42857724"/>
<reference evidence="4" key="1">
    <citation type="submission" date="2015-02" db="EMBL/GenBank/DDBJ databases">
        <title>A novel member of the family Ruminococcaceae isolated from human feces.</title>
        <authorList>
            <person name="Shkoporov A.N."/>
            <person name="Chaplin A.V."/>
            <person name="Motuzova O.V."/>
            <person name="Kafarskaia L.I."/>
            <person name="Khokhlova E.V."/>
            <person name="Efimov B.A."/>
        </authorList>
    </citation>
    <scope>NUCLEOTIDE SEQUENCE [LARGE SCALE GENOMIC DNA]</scope>
    <source>
        <strain evidence="4">585-1</strain>
    </source>
</reference>
<evidence type="ECO:0000313" key="5">
    <source>
        <dbReference type="Proteomes" id="UP000032483"/>
    </source>
</evidence>
<dbReference type="GO" id="GO:0003677">
    <property type="term" value="F:DNA binding"/>
    <property type="evidence" value="ECO:0007669"/>
    <property type="project" value="UniProtKB-KW"/>
</dbReference>
<evidence type="ECO:0000259" key="3">
    <source>
        <dbReference type="SMART" id="SM00857"/>
    </source>
</evidence>
<accession>A0A0D8IXA6</accession>
<evidence type="ECO:0000313" key="4">
    <source>
        <dbReference type="EMBL" id="KJF39134.1"/>
    </source>
</evidence>
<comment type="caution">
    <text evidence="4">The sequence shown here is derived from an EMBL/GenBank/DDBJ whole genome shotgun (WGS) entry which is preliminary data.</text>
</comment>
<evidence type="ECO:0000256" key="2">
    <source>
        <dbReference type="ARBA" id="ARBA00023172"/>
    </source>
</evidence>
<feature type="domain" description="Resolvase/invertase-type recombinase catalytic" evidence="3">
    <location>
        <begin position="3"/>
        <end position="130"/>
    </location>
</feature>
<dbReference type="SUPFAM" id="SSF53041">
    <property type="entry name" value="Resolvase-like"/>
    <property type="match status" value="1"/>
</dbReference>
<proteinExistence type="predicted"/>
<dbReference type="SMART" id="SM00857">
    <property type="entry name" value="Resolvase"/>
    <property type="match status" value="1"/>
</dbReference>
<protein>
    <submittedName>
        <fullName evidence="4">Resolvase</fullName>
    </submittedName>
</protein>
<dbReference type="PATRIC" id="fig|1550024.3.peg.3240"/>
<keyword evidence="5" id="KW-1185">Reference proteome</keyword>
<keyword evidence="2" id="KW-0233">DNA recombination</keyword>
<dbReference type="InterPro" id="IPR050639">
    <property type="entry name" value="SSR_resolvase"/>
</dbReference>
<keyword evidence="1" id="KW-0238">DNA-binding</keyword>
<organism evidence="4 5">
    <name type="scientific">Ruthenibacterium lactatiformans</name>
    <dbReference type="NCBI Taxonomy" id="1550024"/>
    <lineage>
        <taxon>Bacteria</taxon>
        <taxon>Bacillati</taxon>
        <taxon>Bacillota</taxon>
        <taxon>Clostridia</taxon>
        <taxon>Eubacteriales</taxon>
        <taxon>Oscillospiraceae</taxon>
        <taxon>Ruthenibacterium</taxon>
    </lineage>
</organism>
<evidence type="ECO:0000256" key="1">
    <source>
        <dbReference type="ARBA" id="ARBA00023125"/>
    </source>
</evidence>
<dbReference type="GO" id="GO:0000150">
    <property type="term" value="F:DNA strand exchange activity"/>
    <property type="evidence" value="ECO:0007669"/>
    <property type="project" value="InterPro"/>
</dbReference>
<gene>
    <name evidence="4" type="ORF">TQ39_14225</name>
</gene>
<dbReference type="InterPro" id="IPR036162">
    <property type="entry name" value="Resolvase-like_N_sf"/>
</dbReference>
<dbReference type="CDD" id="cd00338">
    <property type="entry name" value="Ser_Recombinase"/>
    <property type="match status" value="1"/>
</dbReference>
<sequence length="131" mass="14945">MKVFLYIRVACADQLAAANQREELERYAKDKGYEVAAAVAADGISGVHTEGIMNFLLNEAKRQGTGTILTRDTSRISRDTSSFIRFERKFRENGIRFEYLSKPDNELPVTPMMEAFETAYKKRRTKNGKRA</sequence>
<dbReference type="AlphaFoldDB" id="A0A0D8IXA6"/>